<dbReference type="OrthoDB" id="56442at2157"/>
<evidence type="ECO:0000313" key="1">
    <source>
        <dbReference type="EMBL" id="RRJ28492.1"/>
    </source>
</evidence>
<reference evidence="1 2" key="1">
    <citation type="submission" date="2018-11" db="EMBL/GenBank/DDBJ databases">
        <title>Taxonoimc description of Halomarina strain SPP-AMP-1.</title>
        <authorList>
            <person name="Pal Y."/>
            <person name="Srinivasana K."/>
            <person name="Verma A."/>
            <person name="Kumar P."/>
        </authorList>
    </citation>
    <scope>NUCLEOTIDE SEQUENCE [LARGE SCALE GENOMIC DNA]</scope>
    <source>
        <strain evidence="1 2">SPP-AMP-1</strain>
    </source>
</reference>
<keyword evidence="2" id="KW-1185">Reference proteome</keyword>
<evidence type="ECO:0000313" key="2">
    <source>
        <dbReference type="Proteomes" id="UP000282322"/>
    </source>
</evidence>
<dbReference type="RefSeq" id="WP_124956291.1">
    <property type="nucleotide sequence ID" value="NZ_RRCH01000036.1"/>
</dbReference>
<dbReference type="EMBL" id="RRCH01000036">
    <property type="protein sequence ID" value="RRJ28492.1"/>
    <property type="molecule type" value="Genomic_DNA"/>
</dbReference>
<proteinExistence type="predicted"/>
<gene>
    <name evidence="1" type="primary">cas7d</name>
    <name evidence="1" type="ORF">EIK79_15460</name>
</gene>
<comment type="caution">
    <text evidence="1">The sequence shown here is derived from an EMBL/GenBank/DDBJ whole genome shotgun (WGS) entry which is preliminary data.</text>
</comment>
<dbReference type="Pfam" id="PF18320">
    <property type="entry name" value="Csc2"/>
    <property type="match status" value="1"/>
</dbReference>
<organism evidence="1 2">
    <name type="scientific">Halocatena pleomorpha</name>
    <dbReference type="NCBI Taxonomy" id="1785090"/>
    <lineage>
        <taxon>Archaea</taxon>
        <taxon>Methanobacteriati</taxon>
        <taxon>Methanobacteriota</taxon>
        <taxon>Stenosarchaea group</taxon>
        <taxon>Halobacteria</taxon>
        <taxon>Halobacteriales</taxon>
        <taxon>Natronomonadaceae</taxon>
        <taxon>Halocatena</taxon>
    </lineage>
</organism>
<dbReference type="Proteomes" id="UP000282322">
    <property type="component" value="Unassembled WGS sequence"/>
</dbReference>
<dbReference type="NCBIfam" id="TIGR03157">
    <property type="entry name" value="cas_Csc2"/>
    <property type="match status" value="1"/>
</dbReference>
<accession>A0A3P3R4U9</accession>
<dbReference type="AlphaFoldDB" id="A0A3P3R4U9"/>
<name>A0A3P3R4U9_9EURY</name>
<dbReference type="InterPro" id="IPR017574">
    <property type="entry name" value="CRISPR-assoc_prot_Cas7/Csc2"/>
</dbReference>
<protein>
    <submittedName>
        <fullName evidence="1">Type I-D CRISPR-associated protein Cas7/Csc2</fullName>
    </submittedName>
</protein>
<sequence>MTLDTFTDELEPGTVAQLQNTRQNRFTHLLLLREVTAPARFTTDGETVNTMRIRTGDPQGETQLARVVDLFYRKQPGAERRTAKSIQRDLLSHIDACADDHMAPNEMQQNSVESVLFGSAAGDEQISQRSRVYYNSAYSIRTAEAAVQQNVQNAPGDETRVDATEGQGTWTPDFVKPGTLFPSVVTLDSATPEEVVFVMAAIAQTTRYGANETRGGNVRNHFLGVYTGRQDGPANLELTRVAAGMLSGTGDEYAVEDLKTTIRSDPIDIAAATDAVQSAYTQLQERRGLDFNRVPDEILEGVVQTLGDDNQLATILERQYEKVEDYIARVED</sequence>